<reference evidence="2 3" key="1">
    <citation type="journal article" date="2016" name="Nat. Commun.">
        <title>Thousands of microbial genomes shed light on interconnected biogeochemical processes in an aquifer system.</title>
        <authorList>
            <person name="Anantharaman K."/>
            <person name="Brown C.T."/>
            <person name="Hug L.A."/>
            <person name="Sharon I."/>
            <person name="Castelle C.J."/>
            <person name="Probst A.J."/>
            <person name="Thomas B.C."/>
            <person name="Singh A."/>
            <person name="Wilkins M.J."/>
            <person name="Karaoz U."/>
            <person name="Brodie E.L."/>
            <person name="Williams K.H."/>
            <person name="Hubbard S.S."/>
            <person name="Banfield J.F."/>
        </authorList>
    </citation>
    <scope>NUCLEOTIDE SEQUENCE [LARGE SCALE GENOMIC DNA]</scope>
</reference>
<evidence type="ECO:0000313" key="2">
    <source>
        <dbReference type="EMBL" id="OGC87684.1"/>
    </source>
</evidence>
<dbReference type="SMART" id="SM01321">
    <property type="entry name" value="Y1_Tnp"/>
    <property type="match status" value="1"/>
</dbReference>
<comment type="caution">
    <text evidence="2">The sequence shown here is derived from an EMBL/GenBank/DDBJ whole genome shotgun (WGS) entry which is preliminary data.</text>
</comment>
<dbReference type="PANTHER" id="PTHR34322">
    <property type="entry name" value="TRANSPOSASE, Y1_TNP DOMAIN-CONTAINING"/>
    <property type="match status" value="1"/>
</dbReference>
<dbReference type="GO" id="GO:0004803">
    <property type="term" value="F:transposase activity"/>
    <property type="evidence" value="ECO:0007669"/>
    <property type="project" value="InterPro"/>
</dbReference>
<dbReference type="GO" id="GO:0003677">
    <property type="term" value="F:DNA binding"/>
    <property type="evidence" value="ECO:0007669"/>
    <property type="project" value="InterPro"/>
</dbReference>
<gene>
    <name evidence="2" type="ORF">A2949_02175</name>
</gene>
<accession>A0A1F4Y1D5</accession>
<dbReference type="Gene3D" id="3.30.70.1290">
    <property type="entry name" value="Transposase IS200-like"/>
    <property type="match status" value="1"/>
</dbReference>
<proteinExistence type="predicted"/>
<dbReference type="AlphaFoldDB" id="A0A1F4Y1D5"/>
<dbReference type="STRING" id="1797245.A2949_02175"/>
<evidence type="ECO:0000259" key="1">
    <source>
        <dbReference type="SMART" id="SM01321"/>
    </source>
</evidence>
<feature type="domain" description="Transposase IS200-like" evidence="1">
    <location>
        <begin position="8"/>
        <end position="149"/>
    </location>
</feature>
<dbReference type="InterPro" id="IPR002686">
    <property type="entry name" value="Transposase_17"/>
</dbReference>
<sequence length="231" mass="26918">MLRDKPFINGETYHLFNRGAHKQTIFTNEEDYCRFLVLLFFSNTKERVQLGNLLQNQGRSLISLLGEDVDQSLVDIFSYTLMPNHFHLVIRQKADDGVSKFMRKLATAYSMYFNIKYDHSGVLFQGRFKSRHIGNEAYFRYIFAYVHLNSLDLFEPGWEEQGLKNLDGARQYVNSYRYSSFFDYVGNDRPEKALLSLSQAPEFLTTQNDLEALLQSFNQGQSLIVDVDRKG</sequence>
<protein>
    <recommendedName>
        <fullName evidence="1">Transposase IS200-like domain-containing protein</fullName>
    </recommendedName>
</protein>
<dbReference type="GO" id="GO:0006313">
    <property type="term" value="P:DNA transposition"/>
    <property type="evidence" value="ECO:0007669"/>
    <property type="project" value="InterPro"/>
</dbReference>
<evidence type="ECO:0000313" key="3">
    <source>
        <dbReference type="Proteomes" id="UP000178585"/>
    </source>
</evidence>
<dbReference type="EMBL" id="MEWZ01000002">
    <property type="protein sequence ID" value="OGC87684.1"/>
    <property type="molecule type" value="Genomic_DNA"/>
</dbReference>
<dbReference type="Pfam" id="PF01797">
    <property type="entry name" value="Y1_Tnp"/>
    <property type="match status" value="1"/>
</dbReference>
<dbReference type="Proteomes" id="UP000178585">
    <property type="component" value="Unassembled WGS sequence"/>
</dbReference>
<name>A0A1F4Y1D5_9BACT</name>
<dbReference type="SUPFAM" id="SSF143422">
    <property type="entry name" value="Transposase IS200-like"/>
    <property type="match status" value="1"/>
</dbReference>
<dbReference type="PANTHER" id="PTHR34322:SF2">
    <property type="entry name" value="TRANSPOSASE IS200-LIKE DOMAIN-CONTAINING PROTEIN"/>
    <property type="match status" value="1"/>
</dbReference>
<organism evidence="2 3">
    <name type="scientific">Candidatus Adlerbacteria bacterium RIFCSPLOWO2_01_FULL_54_21b</name>
    <dbReference type="NCBI Taxonomy" id="1797245"/>
    <lineage>
        <taxon>Bacteria</taxon>
        <taxon>Candidatus Adleribacteriota</taxon>
    </lineage>
</organism>
<dbReference type="InterPro" id="IPR036515">
    <property type="entry name" value="Transposase_17_sf"/>
</dbReference>